<proteinExistence type="predicted"/>
<dbReference type="KEGG" id="acz:Acaty_c0670"/>
<dbReference type="AlphaFoldDB" id="A0A059ZSB2"/>
<dbReference type="Proteomes" id="UP000005522">
    <property type="component" value="Chromosome"/>
</dbReference>
<evidence type="ECO:0000313" key="1">
    <source>
        <dbReference type="EMBL" id="AIA54550.1"/>
    </source>
</evidence>
<accession>A0A059ZSB2</accession>
<sequence length="42" mass="4476">MQLALVVCSLGLVDIGILAGSRGWGSACSAAEYLVLRRLEKR</sequence>
<dbReference type="HOGENOM" id="CLU_3245761_0_0_6"/>
<reference evidence="1 2" key="1">
    <citation type="journal article" date="2009" name="J. Bacteriol.">
        <title>Draft genome sequence of the extremely acidophilic bacterium Acidithiobacillus caldus ATCC 51756 reveals metabolic versatility in the genus Acidithiobacillus.</title>
        <authorList>
            <person name="Valdes J."/>
            <person name="Quatrini R."/>
            <person name="Hallberg K."/>
            <person name="Dopson M."/>
            <person name="Valenzuela P.D."/>
            <person name="Holmes D.S."/>
        </authorList>
    </citation>
    <scope>NUCLEOTIDE SEQUENCE [LARGE SCALE GENOMIC DNA]</scope>
    <source>
        <strain evidence="2">ATCC 51756 / DSM 8584 / KU</strain>
    </source>
</reference>
<dbReference type="EMBL" id="CP005986">
    <property type="protein sequence ID" value="AIA54550.1"/>
    <property type="molecule type" value="Genomic_DNA"/>
</dbReference>
<name>A0A059ZSB2_ACICK</name>
<protein>
    <submittedName>
        <fullName evidence="1">Uncharacterized protein</fullName>
    </submittedName>
</protein>
<organism evidence="1 2">
    <name type="scientific">Acidithiobacillus caldus (strain ATCC 51756 / DSM 8584 / KU)</name>
    <dbReference type="NCBI Taxonomy" id="637389"/>
    <lineage>
        <taxon>Bacteria</taxon>
        <taxon>Pseudomonadati</taxon>
        <taxon>Pseudomonadota</taxon>
        <taxon>Acidithiobacillia</taxon>
        <taxon>Acidithiobacillales</taxon>
        <taxon>Acidithiobacillaceae</taxon>
        <taxon>Acidithiobacillus</taxon>
    </lineage>
</organism>
<gene>
    <name evidence="1" type="ORF">Acaty_c0670</name>
</gene>
<evidence type="ECO:0000313" key="2">
    <source>
        <dbReference type="Proteomes" id="UP000005522"/>
    </source>
</evidence>